<gene>
    <name evidence="2" type="ORF">EDD29_4605</name>
</gene>
<evidence type="ECO:0000313" key="2">
    <source>
        <dbReference type="EMBL" id="ROO87017.1"/>
    </source>
</evidence>
<protein>
    <recommendedName>
        <fullName evidence="4">Tetratricopeptide repeat protein</fullName>
    </recommendedName>
</protein>
<feature type="compositionally biased region" description="Low complexity" evidence="1">
    <location>
        <begin position="22"/>
        <end position="32"/>
    </location>
</feature>
<sequence length="192" mass="20761">MAERRTDPARFHSARAETTGNTLMTTPSTDPDPTMEAIGRAVAEGHAGDTAAARRELLALWSAIGPTGDPLHRCSLAHYLADLYEDPAQALAWDIRALDAADALTDHRVQEHHATLQIAAFYPSLHLNLADDYRRLGSFTAATHHLTAARTHAPTLPNDAYGTMLRTALDQIAEAIAHQDTTKRPTSPGPTT</sequence>
<comment type="caution">
    <text evidence="2">The sequence shown here is derived from an EMBL/GenBank/DDBJ whole genome shotgun (WGS) entry which is preliminary data.</text>
</comment>
<reference evidence="2 3" key="1">
    <citation type="submission" date="2018-11" db="EMBL/GenBank/DDBJ databases">
        <title>Sequencing the genomes of 1000 actinobacteria strains.</title>
        <authorList>
            <person name="Klenk H.-P."/>
        </authorList>
    </citation>
    <scope>NUCLEOTIDE SEQUENCE [LARGE SCALE GENOMIC DNA]</scope>
    <source>
        <strain evidence="2 3">DSM 44254</strain>
    </source>
</reference>
<dbReference type="AlphaFoldDB" id="A0A3N1D0H3"/>
<evidence type="ECO:0008006" key="4">
    <source>
        <dbReference type="Google" id="ProtNLM"/>
    </source>
</evidence>
<proteinExistence type="predicted"/>
<keyword evidence="3" id="KW-1185">Reference proteome</keyword>
<evidence type="ECO:0000256" key="1">
    <source>
        <dbReference type="SAM" id="MobiDB-lite"/>
    </source>
</evidence>
<dbReference type="EMBL" id="RJKE01000001">
    <property type="protein sequence ID" value="ROO87017.1"/>
    <property type="molecule type" value="Genomic_DNA"/>
</dbReference>
<evidence type="ECO:0000313" key="3">
    <source>
        <dbReference type="Proteomes" id="UP000272400"/>
    </source>
</evidence>
<dbReference type="Proteomes" id="UP000272400">
    <property type="component" value="Unassembled WGS sequence"/>
</dbReference>
<name>A0A3N1D0H3_9ACTN</name>
<feature type="region of interest" description="Disordered" evidence="1">
    <location>
        <begin position="1"/>
        <end position="32"/>
    </location>
</feature>
<accession>A0A3N1D0H3</accession>
<feature type="compositionally biased region" description="Basic and acidic residues" evidence="1">
    <location>
        <begin position="1"/>
        <end position="10"/>
    </location>
</feature>
<organism evidence="2 3">
    <name type="scientific">Actinocorallia herbida</name>
    <dbReference type="NCBI Taxonomy" id="58109"/>
    <lineage>
        <taxon>Bacteria</taxon>
        <taxon>Bacillati</taxon>
        <taxon>Actinomycetota</taxon>
        <taxon>Actinomycetes</taxon>
        <taxon>Streptosporangiales</taxon>
        <taxon>Thermomonosporaceae</taxon>
        <taxon>Actinocorallia</taxon>
    </lineage>
</organism>